<protein>
    <submittedName>
        <fullName evidence="10">Rho guanine nucleotide exchange factor 28-like</fullName>
    </submittedName>
</protein>
<keyword evidence="4" id="KW-0863">Zinc-finger</keyword>
<evidence type="ECO:0000313" key="9">
    <source>
        <dbReference type="Proteomes" id="UP000695022"/>
    </source>
</evidence>
<evidence type="ECO:0000256" key="1">
    <source>
        <dbReference type="ARBA" id="ARBA00004496"/>
    </source>
</evidence>
<feature type="compositionally biased region" description="Basic and acidic residues" evidence="6">
    <location>
        <begin position="144"/>
        <end position="159"/>
    </location>
</feature>
<dbReference type="RefSeq" id="XP_014663458.1">
    <property type="nucleotide sequence ID" value="XM_014807972.1"/>
</dbReference>
<evidence type="ECO:0000256" key="5">
    <source>
        <dbReference type="ARBA" id="ARBA00023054"/>
    </source>
</evidence>
<dbReference type="PANTHER" id="PTHR13944:SF21">
    <property type="entry name" value="CYSTS, ISOFORM C"/>
    <property type="match status" value="1"/>
</dbReference>
<dbReference type="PROSITE" id="PS50010">
    <property type="entry name" value="DH_2"/>
    <property type="match status" value="1"/>
</dbReference>
<keyword evidence="4" id="KW-0479">Metal-binding</keyword>
<evidence type="ECO:0000256" key="4">
    <source>
        <dbReference type="ARBA" id="ARBA00022771"/>
    </source>
</evidence>
<dbReference type="InterPro" id="IPR011993">
    <property type="entry name" value="PH-like_dom_sf"/>
</dbReference>
<organism evidence="9 10">
    <name type="scientific">Priapulus caudatus</name>
    <name type="common">Priapulid worm</name>
    <dbReference type="NCBI Taxonomy" id="37621"/>
    <lineage>
        <taxon>Eukaryota</taxon>
        <taxon>Metazoa</taxon>
        <taxon>Ecdysozoa</taxon>
        <taxon>Scalidophora</taxon>
        <taxon>Priapulida</taxon>
        <taxon>Priapulimorpha</taxon>
        <taxon>Priapulimorphida</taxon>
        <taxon>Priapulidae</taxon>
        <taxon>Priapulus</taxon>
    </lineage>
</organism>
<dbReference type="SUPFAM" id="SSF48065">
    <property type="entry name" value="DBL homology domain (DH-domain)"/>
    <property type="match status" value="1"/>
</dbReference>
<dbReference type="InterPro" id="IPR051632">
    <property type="entry name" value="Rho_GEF"/>
</dbReference>
<sequence length="1183" mass="130719">MPTDCLLTVHESCQDDLTTCIHVKKSLGGATSQFYASAVSASSAADQIAAERQVYHGIGRAGPGSAVSTSQVLLGDGRAGAQKKNIQQQHSVSTGALLGSSLERSATSRSAGESAAARSLASSTINSVRSASMESLEDSGSLDRAAREDPDLKANEHEPEAWSLTVDKKMLKKMSAKDIKRQDVIFELIQTEKHHCRTLKVMQKIFLEPMRIELNFSNDIINRVFPNLDELLELHTAFLQNLRERQRHAAAIDEIGDILVEFFGGASGEGLKHAYGNFCARRLEADAEYKLLLKTDRKFQAFVACAWLEIKTWEERARVAPAVAGHAGSNRLKSPSSVCDFLARAMLVRWRRRCVVKCGRLLGGEQQRRLTFRPNLDLDWQVLRSIDEAIAYHERQKRLVDIYNRIDSKSVGIFKGGRGFKKSDLLSGNRKLLHEGRLYWKTARGKLIEVLAILLTDVIFFLQESNQKYQFVSQDGKSGVVSLQKLLVREKAGKEDSCGLYLLSSNRKDPEMYEMVCPSNKRKKLWIASIRSAVETCPPEDEDEPTEMQQLQRGMAARAARLKEVTEELSRKDRAIAVICDERVKLVERMLEAVGRADAVKLVGWTYSSDDDARKLDVKEISHQLLLEVTHMSAALTGGSGLYRSASSAAEYESCVYISPALPKRAETFGGFDSPAKEPAAVKAESQKKSKICSPLALGRILRRDSPVRRHHTIAGERGGGRGQHHQHQQQHVRRAATLIGSPDADAIASVLKKRVSGTPGLLRDEAEVGTASLGTNSDSGGSEQSVDTAAAARVQLRRRDSDADIKDRISVGQKENRVSRRSSSFLPEFFQQKQRLVERSSDEASDKHVAGEQLTVGGAPLPLIMTPTKESAASALQVTHYINALLNVLIQQHTELETLRVQLMQSQDQMGRMTTENSREAKERKSQFRANQQLEELRNLQETINKERVRHCTARRRYSATSTQQRRSDIQKLKYDSRVEQRQSSVLWRGVRKLVGRLVDKHSTVTCTTGTDHVPPRASLSGAVRRAAHELLRGGSQSPLLATLPAGAPARRAASASCISQRERTRRAWLTARARWRCRGSSFQRSSPPRPSATRARRVLASQQLQRRPEGVAGAADAADEAVKRRGGARRIAPDAGAAWSAAADEVGPSLSACQRADKEAAMGGGAKHARAKSTPEEVIYF</sequence>
<feature type="region of interest" description="Disordered" evidence="6">
    <location>
        <begin position="131"/>
        <end position="159"/>
    </location>
</feature>
<evidence type="ECO:0000313" key="10">
    <source>
        <dbReference type="RefSeq" id="XP_014663458.1"/>
    </source>
</evidence>
<evidence type="ECO:0000256" key="2">
    <source>
        <dbReference type="ARBA" id="ARBA00022490"/>
    </source>
</evidence>
<dbReference type="GeneID" id="106806118"/>
<accession>A0ABM1DU37</accession>
<dbReference type="InterPro" id="IPR001849">
    <property type="entry name" value="PH_domain"/>
</dbReference>
<evidence type="ECO:0000259" key="7">
    <source>
        <dbReference type="PROSITE" id="PS50003"/>
    </source>
</evidence>
<reference evidence="10" key="1">
    <citation type="submission" date="2025-08" db="UniProtKB">
        <authorList>
            <consortium name="RefSeq"/>
        </authorList>
    </citation>
    <scope>IDENTIFICATION</scope>
</reference>
<dbReference type="Pfam" id="PF00621">
    <property type="entry name" value="RhoGEF"/>
    <property type="match status" value="1"/>
</dbReference>
<feature type="compositionally biased region" description="Polar residues" evidence="6">
    <location>
        <begin position="773"/>
        <end position="788"/>
    </location>
</feature>
<dbReference type="CDD" id="cd00160">
    <property type="entry name" value="RhoGEF"/>
    <property type="match status" value="1"/>
</dbReference>
<feature type="region of interest" description="Disordered" evidence="6">
    <location>
        <begin position="763"/>
        <end position="791"/>
    </location>
</feature>
<keyword evidence="4" id="KW-0862">Zinc</keyword>
<dbReference type="PROSITE" id="PS50003">
    <property type="entry name" value="PH_DOMAIN"/>
    <property type="match status" value="1"/>
</dbReference>
<feature type="domain" description="DH" evidence="8">
    <location>
        <begin position="180"/>
        <end position="303"/>
    </location>
</feature>
<evidence type="ECO:0000259" key="8">
    <source>
        <dbReference type="PROSITE" id="PS50010"/>
    </source>
</evidence>
<dbReference type="InterPro" id="IPR000219">
    <property type="entry name" value="DH_dom"/>
</dbReference>
<dbReference type="Gene3D" id="1.20.900.10">
    <property type="entry name" value="Dbl homology (DH) domain"/>
    <property type="match status" value="1"/>
</dbReference>
<feature type="domain" description="PH" evidence="7">
    <location>
        <begin position="431"/>
        <end position="535"/>
    </location>
</feature>
<dbReference type="InterPro" id="IPR035899">
    <property type="entry name" value="DBL_dom_sf"/>
</dbReference>
<dbReference type="SMART" id="SM00233">
    <property type="entry name" value="PH"/>
    <property type="match status" value="1"/>
</dbReference>
<name>A0ABM1DU37_PRICU</name>
<keyword evidence="5" id="KW-0175">Coiled coil</keyword>
<evidence type="ECO:0000256" key="3">
    <source>
        <dbReference type="ARBA" id="ARBA00022553"/>
    </source>
</evidence>
<dbReference type="SUPFAM" id="SSF50729">
    <property type="entry name" value="PH domain-like"/>
    <property type="match status" value="1"/>
</dbReference>
<dbReference type="Pfam" id="PF17838">
    <property type="entry name" value="PH_16"/>
    <property type="match status" value="1"/>
</dbReference>
<dbReference type="PANTHER" id="PTHR13944">
    <property type="entry name" value="AGAP007712-PA"/>
    <property type="match status" value="1"/>
</dbReference>
<dbReference type="SMART" id="SM00325">
    <property type="entry name" value="RhoGEF"/>
    <property type="match status" value="1"/>
</dbReference>
<keyword evidence="9" id="KW-1185">Reference proteome</keyword>
<dbReference type="Gene3D" id="2.30.29.30">
    <property type="entry name" value="Pleckstrin-homology domain (PH domain)/Phosphotyrosine-binding domain (PTB)"/>
    <property type="match status" value="1"/>
</dbReference>
<dbReference type="CDD" id="cd15789">
    <property type="entry name" value="PH_ARHGEF2_18_like"/>
    <property type="match status" value="1"/>
</dbReference>
<keyword evidence="2" id="KW-0963">Cytoplasm</keyword>
<gene>
    <name evidence="10" type="primary">LOC106806118</name>
</gene>
<proteinExistence type="predicted"/>
<dbReference type="Proteomes" id="UP000695022">
    <property type="component" value="Unplaced"/>
</dbReference>
<comment type="subcellular location">
    <subcellularLocation>
        <location evidence="1">Cytoplasm</location>
    </subcellularLocation>
</comment>
<evidence type="ECO:0000256" key="6">
    <source>
        <dbReference type="SAM" id="MobiDB-lite"/>
    </source>
</evidence>
<keyword evidence="3" id="KW-0597">Phosphoprotein</keyword>
<dbReference type="InterPro" id="IPR041020">
    <property type="entry name" value="PH_16"/>
</dbReference>